<comment type="caution">
    <text evidence="5">The sequence shown here is derived from an EMBL/GenBank/DDBJ whole genome shotgun (WGS) entry which is preliminary data.</text>
</comment>
<evidence type="ECO:0000313" key="6">
    <source>
        <dbReference type="Proteomes" id="UP000295106"/>
    </source>
</evidence>
<dbReference type="CDD" id="cd01007">
    <property type="entry name" value="PBP2_BvgS_HisK_like"/>
    <property type="match status" value="1"/>
</dbReference>
<name>A0A4R2MA29_RUBGE</name>
<evidence type="ECO:0000256" key="1">
    <source>
        <dbReference type="ARBA" id="ARBA00022729"/>
    </source>
</evidence>
<evidence type="ECO:0000313" key="5">
    <source>
        <dbReference type="EMBL" id="TCP01865.1"/>
    </source>
</evidence>
<dbReference type="AlphaFoldDB" id="A0A4R2MA29"/>
<gene>
    <name evidence="5" type="ORF">EV684_108207</name>
</gene>
<dbReference type="EMBL" id="SLXD01000008">
    <property type="protein sequence ID" value="TCP01865.1"/>
    <property type="molecule type" value="Genomic_DNA"/>
</dbReference>
<dbReference type="Gene3D" id="3.40.190.10">
    <property type="entry name" value="Periplasmic binding protein-like II"/>
    <property type="match status" value="2"/>
</dbReference>
<evidence type="ECO:0000259" key="4">
    <source>
        <dbReference type="SMART" id="SM00062"/>
    </source>
</evidence>
<dbReference type="PANTHER" id="PTHR35936:SF32">
    <property type="entry name" value="MEMBRANE-BOUND LYTIC MUREIN TRANSGLYCOSYLASE F"/>
    <property type="match status" value="1"/>
</dbReference>
<dbReference type="SUPFAM" id="SSF53850">
    <property type="entry name" value="Periplasmic binding protein-like II"/>
    <property type="match status" value="1"/>
</dbReference>
<dbReference type="SMART" id="SM00062">
    <property type="entry name" value="PBPb"/>
    <property type="match status" value="1"/>
</dbReference>
<accession>A0A4R2MA29</accession>
<proteinExistence type="predicted"/>
<keyword evidence="2" id="KW-0812">Transmembrane</keyword>
<reference evidence="5 6" key="1">
    <citation type="submission" date="2019-03" db="EMBL/GenBank/DDBJ databases">
        <title>Genomic Encyclopedia of Type Strains, Phase IV (KMG-IV): sequencing the most valuable type-strain genomes for metagenomic binning, comparative biology and taxonomic classification.</title>
        <authorList>
            <person name="Goeker M."/>
        </authorList>
    </citation>
    <scope>NUCLEOTIDE SEQUENCE [LARGE SCALE GENOMIC DNA]</scope>
    <source>
        <strain evidence="5 6">DSM 1709</strain>
    </source>
</reference>
<evidence type="ECO:0000256" key="3">
    <source>
        <dbReference type="SAM" id="SignalP"/>
    </source>
</evidence>
<feature type="domain" description="Solute-binding protein family 3/N-terminal" evidence="4">
    <location>
        <begin position="43"/>
        <end position="262"/>
    </location>
</feature>
<feature type="signal peptide" evidence="3">
    <location>
        <begin position="1"/>
        <end position="21"/>
    </location>
</feature>
<keyword evidence="1 3" id="KW-0732">Signal</keyword>
<sequence length="313" mass="33339">MSVRAWLAGLAAALLLPLAAAQPADTPVVTSAAQQAWLRERGVLRVAPERDYGPFVFVASDGRVAGLSVEMLQLVQRRTGIDLRWLPAQPLAAQLDLARARDADLLTSLRPNPERSAFLLFTRPYVKVPAILVARADRAPPTLQSLQGRPVAVGAGYAVEAVVRASYPQVRWLAVADDQQALDAVLARRADAAVVDAASAAFVIRREALAGLASAGEIGFNYELSFAVRADWPELRAILDAGIAAVPEPERAAVLQRWLEPLDAAGLAARAPLATRLGVLLVAFAVLAGVVLYARHARVKPALPRPRGGRPPP</sequence>
<feature type="transmembrane region" description="Helical" evidence="2">
    <location>
        <begin position="277"/>
        <end position="295"/>
    </location>
</feature>
<dbReference type="InterPro" id="IPR001638">
    <property type="entry name" value="Solute-binding_3/MltF_N"/>
</dbReference>
<dbReference type="Pfam" id="PF00497">
    <property type="entry name" value="SBP_bac_3"/>
    <property type="match status" value="1"/>
</dbReference>
<protein>
    <submittedName>
        <fullName evidence="5">ABC-type amino acid transport substrate-binding protein</fullName>
    </submittedName>
</protein>
<dbReference type="PANTHER" id="PTHR35936">
    <property type="entry name" value="MEMBRANE-BOUND LYTIC MUREIN TRANSGLYCOSYLASE F"/>
    <property type="match status" value="1"/>
</dbReference>
<keyword evidence="2" id="KW-0472">Membrane</keyword>
<feature type="chain" id="PRO_5020472131" evidence="3">
    <location>
        <begin position="22"/>
        <end position="313"/>
    </location>
</feature>
<dbReference type="Proteomes" id="UP000295106">
    <property type="component" value="Unassembled WGS sequence"/>
</dbReference>
<evidence type="ECO:0000256" key="2">
    <source>
        <dbReference type="SAM" id="Phobius"/>
    </source>
</evidence>
<keyword evidence="2" id="KW-1133">Transmembrane helix</keyword>
<organism evidence="5 6">
    <name type="scientific">Rubrivivax gelatinosus</name>
    <name type="common">Rhodocyclus gelatinosus</name>
    <name type="synonym">Rhodopseudomonas gelatinosa</name>
    <dbReference type="NCBI Taxonomy" id="28068"/>
    <lineage>
        <taxon>Bacteria</taxon>
        <taxon>Pseudomonadati</taxon>
        <taxon>Pseudomonadota</taxon>
        <taxon>Betaproteobacteria</taxon>
        <taxon>Burkholderiales</taxon>
        <taxon>Sphaerotilaceae</taxon>
        <taxon>Rubrivivax</taxon>
    </lineage>
</organism>